<keyword evidence="2" id="KW-1133">Transmembrane helix</keyword>
<feature type="region of interest" description="Disordered" evidence="1">
    <location>
        <begin position="100"/>
        <end position="119"/>
    </location>
</feature>
<evidence type="ECO:0000313" key="4">
    <source>
        <dbReference type="Proteomes" id="UP000287239"/>
    </source>
</evidence>
<dbReference type="EMBL" id="NGJU01000033">
    <property type="protein sequence ID" value="RST91195.1"/>
    <property type="molecule type" value="Genomic_DNA"/>
</dbReference>
<dbReference type="RefSeq" id="WP_126782484.1">
    <property type="nucleotide sequence ID" value="NZ_CAUQJP010000093.1"/>
</dbReference>
<proteinExistence type="predicted"/>
<dbReference type="GeneID" id="98569589"/>
<keyword evidence="2" id="KW-0472">Membrane</keyword>
<reference evidence="3 4" key="1">
    <citation type="submission" date="2017-05" db="EMBL/GenBank/DDBJ databases">
        <title>Vagococcus spp. assemblies.</title>
        <authorList>
            <person name="Gulvik C.A."/>
        </authorList>
    </citation>
    <scope>NUCLEOTIDE SEQUENCE [LARGE SCALE GENOMIC DNA]</scope>
    <source>
        <strain evidence="3 4">NCFB 2777</strain>
    </source>
</reference>
<feature type="transmembrane region" description="Helical" evidence="2">
    <location>
        <begin position="6"/>
        <end position="22"/>
    </location>
</feature>
<name>A0A429ZC23_9ENTE</name>
<accession>A0A429ZC23</accession>
<dbReference type="Proteomes" id="UP000287239">
    <property type="component" value="Unassembled WGS sequence"/>
</dbReference>
<feature type="transmembrane region" description="Helical" evidence="2">
    <location>
        <begin position="57"/>
        <end position="80"/>
    </location>
</feature>
<dbReference type="AlphaFoldDB" id="A0A429ZC23"/>
<protein>
    <submittedName>
        <fullName evidence="3">Uncharacterized protein</fullName>
    </submittedName>
</protein>
<keyword evidence="4" id="KW-1185">Reference proteome</keyword>
<keyword evidence="2" id="KW-0812">Transmembrane</keyword>
<organism evidence="3 4">
    <name type="scientific">Vagococcus salmoninarum</name>
    <dbReference type="NCBI Taxonomy" id="2739"/>
    <lineage>
        <taxon>Bacteria</taxon>
        <taxon>Bacillati</taxon>
        <taxon>Bacillota</taxon>
        <taxon>Bacilli</taxon>
        <taxon>Lactobacillales</taxon>
        <taxon>Enterococcaceae</taxon>
        <taxon>Vagococcus</taxon>
    </lineage>
</organism>
<evidence type="ECO:0000256" key="2">
    <source>
        <dbReference type="SAM" id="Phobius"/>
    </source>
</evidence>
<comment type="caution">
    <text evidence="3">The sequence shown here is derived from an EMBL/GenBank/DDBJ whole genome shotgun (WGS) entry which is preliminary data.</text>
</comment>
<sequence length="246" mass="28096">MLFKILTFGLIAIVLLVSLYFIRQYLVYLNFFTIEPPKSREKLRELSIKRQKQQHKVTNVSVTLVIVFALILSFILFSLMSVKKDTDIIKDQVTSQKKKSTDVTENSLNTSGSQGTSTEALKNYKDQEWSIDQYDWQGLLKNDKKLQTSEEIALSSLLKPYIGENNLTIIKGTSLTVSIVGVGLSQEEYNQAQDNLPLIVADLNKEAQVSIVDFTLTFYDNDSKLNKKSRMFYQENGVLKEMTNKK</sequence>
<gene>
    <name evidence="3" type="ORF">CBF35_14675</name>
</gene>
<evidence type="ECO:0000256" key="1">
    <source>
        <dbReference type="SAM" id="MobiDB-lite"/>
    </source>
</evidence>
<feature type="compositionally biased region" description="Polar residues" evidence="1">
    <location>
        <begin position="103"/>
        <end position="119"/>
    </location>
</feature>
<evidence type="ECO:0000313" key="3">
    <source>
        <dbReference type="EMBL" id="RST91195.1"/>
    </source>
</evidence>